<dbReference type="RefSeq" id="WP_196817588.1">
    <property type="nucleotide sequence ID" value="NZ_CP012850.1"/>
</dbReference>
<evidence type="ECO:0000313" key="2">
    <source>
        <dbReference type="EMBL" id="ALI35038.1"/>
    </source>
</evidence>
<gene>
    <name evidence="2" type="ORF">NMY3_00829</name>
</gene>
<evidence type="ECO:0000256" key="1">
    <source>
        <dbReference type="SAM" id="Phobius"/>
    </source>
</evidence>
<keyword evidence="1" id="KW-0812">Transmembrane</keyword>
<dbReference type="GeneID" id="60420966"/>
<accession>A0A654LUE3</accession>
<keyword evidence="1" id="KW-1133">Transmembrane helix</keyword>
<proteinExistence type="predicted"/>
<keyword evidence="1" id="KW-0472">Membrane</keyword>
<evidence type="ECO:0008006" key="4">
    <source>
        <dbReference type="Google" id="ProtNLM"/>
    </source>
</evidence>
<dbReference type="Proteomes" id="UP000058925">
    <property type="component" value="Chromosome"/>
</dbReference>
<dbReference type="OrthoDB" id="9648at2157"/>
<dbReference type="KEGG" id="taa:NMY3_00829"/>
<feature type="transmembrane region" description="Helical" evidence="1">
    <location>
        <begin position="12"/>
        <end position="31"/>
    </location>
</feature>
<sequence>MVIEFSMSIRKVNIIIFALPCVLLLFLSSWFGHNSLIDTAQGLTLFSVNKAFAQETTWSNYTTNDSSLSITYPTNWEIVEDKKNDDENQTNNIIVFLSPKENPEDLFQENIVVNVLMPKNNFTINESINTQDIVQKLVNQNQGFRIDNISTIHIDSINKTAESITYSFENAGFLFKTKQVFLTINNNIYIFSLLAEQKEFDKYALIFDKMLMNIHLSF</sequence>
<keyword evidence="3" id="KW-1185">Reference proteome</keyword>
<evidence type="ECO:0000313" key="3">
    <source>
        <dbReference type="Proteomes" id="UP000058925"/>
    </source>
</evidence>
<organism evidence="2 3">
    <name type="scientific">Candidatus Nitrosocosmicus oleophilus</name>
    <dbReference type="NCBI Taxonomy" id="1353260"/>
    <lineage>
        <taxon>Archaea</taxon>
        <taxon>Nitrososphaerota</taxon>
        <taxon>Nitrososphaeria</taxon>
        <taxon>Nitrososphaerales</taxon>
        <taxon>Nitrososphaeraceae</taxon>
        <taxon>Candidatus Nitrosocosmicus</taxon>
    </lineage>
</organism>
<name>A0A654LUE3_9ARCH</name>
<dbReference type="EMBL" id="CP012850">
    <property type="protein sequence ID" value="ALI35038.1"/>
    <property type="molecule type" value="Genomic_DNA"/>
</dbReference>
<dbReference type="Gene3D" id="3.40.1000.10">
    <property type="entry name" value="Mog1/PsbP, alpha/beta/alpha sandwich"/>
    <property type="match status" value="1"/>
</dbReference>
<protein>
    <recommendedName>
        <fullName evidence="4">PsbP C-terminal domain-containing protein</fullName>
    </recommendedName>
</protein>
<dbReference type="AlphaFoldDB" id="A0A654LUE3"/>
<reference evidence="3" key="1">
    <citation type="submission" date="2015-10" db="EMBL/GenBank/DDBJ databases">
        <title>Niche specialization of a soil ammonia-oxidizing archaeon, Candidatus Nitrosocosmicus oleophilus.</title>
        <authorList>
            <person name="Jung M.-Y."/>
            <person name="Rhee S.-K."/>
        </authorList>
    </citation>
    <scope>NUCLEOTIDE SEQUENCE [LARGE SCALE GENOMIC DNA]</scope>
    <source>
        <strain evidence="3">MY3</strain>
    </source>
</reference>